<evidence type="ECO:0000256" key="1">
    <source>
        <dbReference type="SAM" id="Phobius"/>
    </source>
</evidence>
<evidence type="ECO:0000313" key="2">
    <source>
        <dbReference type="EMBL" id="CUR31045.1"/>
    </source>
</evidence>
<proteinExistence type="predicted"/>
<gene>
    <name evidence="2" type="ORF">PL9214290636</name>
</gene>
<dbReference type="Proteomes" id="UP000184315">
    <property type="component" value="Unassembled WGS sequence"/>
</dbReference>
<dbReference type="EMBL" id="CZDF01000132">
    <property type="protein sequence ID" value="CUR31045.1"/>
    <property type="molecule type" value="Genomic_DNA"/>
</dbReference>
<keyword evidence="1" id="KW-0812">Transmembrane</keyword>
<sequence length="44" mass="5106">MWLAPMFYNDMPLIIPLLATGYVLMIYLLLALAKYTTNISRLRS</sequence>
<organism evidence="2 3">
    <name type="scientific">Planktothrix tepida PCC 9214</name>
    <dbReference type="NCBI Taxonomy" id="671072"/>
    <lineage>
        <taxon>Bacteria</taxon>
        <taxon>Bacillati</taxon>
        <taxon>Cyanobacteriota</taxon>
        <taxon>Cyanophyceae</taxon>
        <taxon>Oscillatoriophycideae</taxon>
        <taxon>Oscillatoriales</taxon>
        <taxon>Microcoleaceae</taxon>
        <taxon>Planktothrix</taxon>
    </lineage>
</organism>
<keyword evidence="3" id="KW-1185">Reference proteome</keyword>
<keyword evidence="1" id="KW-1133">Transmembrane helix</keyword>
<feature type="transmembrane region" description="Helical" evidence="1">
    <location>
        <begin position="12"/>
        <end position="33"/>
    </location>
</feature>
<dbReference type="AlphaFoldDB" id="A0A1J1LEQ7"/>
<evidence type="ECO:0000313" key="3">
    <source>
        <dbReference type="Proteomes" id="UP000184315"/>
    </source>
</evidence>
<accession>A0A1J1LEQ7</accession>
<name>A0A1J1LEQ7_9CYAN</name>
<reference evidence="3" key="1">
    <citation type="submission" date="2015-10" db="EMBL/GenBank/DDBJ databases">
        <authorList>
            <person name="Regsiter A."/>
            <person name="william w."/>
        </authorList>
    </citation>
    <scope>NUCLEOTIDE SEQUENCE [LARGE SCALE GENOMIC DNA]</scope>
</reference>
<protein>
    <submittedName>
        <fullName evidence="2">Uncharacterized protein</fullName>
    </submittedName>
</protein>
<keyword evidence="1" id="KW-0472">Membrane</keyword>